<dbReference type="OrthoDB" id="9182445at2"/>
<accession>A0A2I9DLV4</accession>
<sequence length="175" mass="19279">MKLEPMFIVLEIDEPVRTQVIQLRKSCKDAFRASLPAEITLTGSSGVGPLTLEQSIEDIATALDKVAADTPRFQAQFGPMLRFPETDLFVLTLRDETPFHALHDQLTRSGLQFKPSAFPFKPHCTVSGNPVTAEEAARRLQLTLPAAFTLSMLALYGLQDGQVTRMHSTQLTVPA</sequence>
<organism evidence="1 2">
    <name type="scientific">Deinococcus aerius</name>
    <dbReference type="NCBI Taxonomy" id="200253"/>
    <lineage>
        <taxon>Bacteria</taxon>
        <taxon>Thermotogati</taxon>
        <taxon>Deinococcota</taxon>
        <taxon>Deinococci</taxon>
        <taxon>Deinococcales</taxon>
        <taxon>Deinococcaceae</taxon>
        <taxon>Deinococcus</taxon>
    </lineage>
</organism>
<dbReference type="Pfam" id="PF13563">
    <property type="entry name" value="2_5_RNA_ligase2"/>
    <property type="match status" value="1"/>
</dbReference>
<dbReference type="EMBL" id="BFAG01000015">
    <property type="protein sequence ID" value="GBF07488.1"/>
    <property type="molecule type" value="Genomic_DNA"/>
</dbReference>
<dbReference type="SUPFAM" id="SSF55144">
    <property type="entry name" value="LigT-like"/>
    <property type="match status" value="1"/>
</dbReference>
<evidence type="ECO:0000313" key="1">
    <source>
        <dbReference type="EMBL" id="GBF07488.1"/>
    </source>
</evidence>
<comment type="caution">
    <text evidence="1">The sequence shown here is derived from an EMBL/GenBank/DDBJ whole genome shotgun (WGS) entry which is preliminary data.</text>
</comment>
<proteinExistence type="predicted"/>
<keyword evidence="2" id="KW-1185">Reference proteome</keyword>
<name>A0A2I9DLV4_9DEIO</name>
<dbReference type="Gene3D" id="3.90.1140.10">
    <property type="entry name" value="Cyclic phosphodiesterase"/>
    <property type="match status" value="1"/>
</dbReference>
<dbReference type="Proteomes" id="UP000236569">
    <property type="component" value="Unassembled WGS sequence"/>
</dbReference>
<gene>
    <name evidence="1" type="ORF">DAERI_150006</name>
</gene>
<dbReference type="AlphaFoldDB" id="A0A2I9DLV4"/>
<reference evidence="2" key="1">
    <citation type="submission" date="2018-01" db="EMBL/GenBank/DDBJ databases">
        <title>Draft Genome Sequence of the Radioresistant Bacterium Deinococcus aerius TR0125, Isolated from the Higher Atmosphere above Japan.</title>
        <authorList>
            <person name="Satoh K."/>
            <person name="Arai H."/>
            <person name="Sanzen T."/>
            <person name="Kawaguchi Y."/>
            <person name="Hayashi H."/>
            <person name="Yokobori S."/>
            <person name="Yamagishi A."/>
            <person name="Oono Y."/>
            <person name="Narumi I."/>
        </authorList>
    </citation>
    <scope>NUCLEOTIDE SEQUENCE [LARGE SCALE GENOMIC DNA]</scope>
    <source>
        <strain evidence="2">TR0125</strain>
    </source>
</reference>
<evidence type="ECO:0008006" key="3">
    <source>
        <dbReference type="Google" id="ProtNLM"/>
    </source>
</evidence>
<protein>
    <recommendedName>
        <fullName evidence="3">2'-5' RNA ligase family protein</fullName>
    </recommendedName>
</protein>
<dbReference type="InterPro" id="IPR009097">
    <property type="entry name" value="Cyclic_Pdiesterase"/>
</dbReference>
<dbReference type="RefSeq" id="WP_103130805.1">
    <property type="nucleotide sequence ID" value="NZ_BFAG01000015.1"/>
</dbReference>
<evidence type="ECO:0000313" key="2">
    <source>
        <dbReference type="Proteomes" id="UP000236569"/>
    </source>
</evidence>